<keyword evidence="3" id="KW-1185">Reference proteome</keyword>
<sequence>MSGTAAKPWSQVVRVRDDVRTGALSLQEFAADLFDVVNHTGKRPIYENPDKFFSLSFATSAQRDIASATAERLRGNSDKAIRQLELTYGGGKTHTLVTLTHLFRDPATLPSLPAVQEFKAAMGGEPPKARIAAVCFDKLDVEAGIPVLSPSGEERMLKHPWSVIAFQLAGTDGLCAIHADGKDAERDSPPRDLLIEKVLQMPGKEGLATLILFDEVLMYAGEKAKDPVTGQQFREQFLNFLQSLTQAVSKVNTASLIVSLLASDPKRDDAFGRQLLSDMANIMGRKEDEPFMPVGKDDVAEILRRRLLDPETTKDPNAFKPNVQAVVKALSALDPEFAKTPKQRDEREKQYLASFPFDPAIMEVFYTRWTSGLPLFQRTRGVLRTFAVALRDAEPWDTAPLAGASILLAKNGEEKLSAALGDLAGVARLDGVDGQPMDWVAILQGELRFAREAQDQLPALASREVEQAVIGTFLHSQPQGPNHARITDLYALTGAAKPDRIALEKGIQAWAERSWFLDEVHLESADKRPDGSRGLPKTWRLGFQPNLKQMHDEAKVNRVPKTAVDDMLLDEIKAAKWLDAGATALGAKVHKLPTGADQVPSDGEFRYVILGPSAQSESGKPSALAVRFCEEVTGPQNPRAAKNAIVIAAPDRSGLAIAQEKVKDHLAWLEVKSLLSGQPIDPVRSSKLDSEIMGSKKDIAGAVRQAYCIVVTRGTDDVVHAFKVTVDTTKPLFQTIKEDAKSRITDLPLTPDAILPGSTSGFDLWREDEDRRRVKTIVGAFAERPKLLRRKDLLDTVSNGCDQGLYVLSLPRPDSSARTWWRMPIDEAALADDALEAVQNSAAVLDALDPSLLAPGKLEGLDWKNGLKIADLVSYFDGHTLTIDHPDEGWTEQKPIPRCPEAKVLDAVSAAVKNRTVWITSGAASVWGDTPPVGIVSKTAVLRAPPDPISVSSLTPEALPDAWTDGKASAHSIEQALAAQRGVISLPWKLVESAITAAMNSGFIRVIPGGVAWPCQPHEAAAVQIGLPEAPKANGEAKQQEFAEDQAPGPKPKAAFREAVLDSSQLTELVEGMGDVLAAAGNLTLRFRVAVEFADGEFAPPDVAAKLAAALDKAGIGVG</sequence>
<dbReference type="RefSeq" id="WP_207470981.1">
    <property type="nucleotide sequence ID" value="NZ_JAFNAW010000058.1"/>
</dbReference>
<protein>
    <submittedName>
        <fullName evidence="2">ATP-binding protein</fullName>
    </submittedName>
</protein>
<evidence type="ECO:0000313" key="2">
    <source>
        <dbReference type="EMBL" id="MFC3168693.1"/>
    </source>
</evidence>
<reference evidence="3" key="1">
    <citation type="journal article" date="2019" name="Int. J. Syst. Evol. Microbiol.">
        <title>The Global Catalogue of Microorganisms (GCM) 10K type strain sequencing project: providing services to taxonomists for standard genome sequencing and annotation.</title>
        <authorList>
            <consortium name="The Broad Institute Genomics Platform"/>
            <consortium name="The Broad Institute Genome Sequencing Center for Infectious Disease"/>
            <person name="Wu L."/>
            <person name="Ma J."/>
        </authorList>
    </citation>
    <scope>NUCLEOTIDE SEQUENCE [LARGE SCALE GENOMIC DNA]</scope>
    <source>
        <strain evidence="3">KCTC 52239</strain>
    </source>
</reference>
<dbReference type="EMBL" id="JBHRTE010000044">
    <property type="protein sequence ID" value="MFC3168693.1"/>
    <property type="molecule type" value="Genomic_DNA"/>
</dbReference>
<evidence type="ECO:0000313" key="3">
    <source>
        <dbReference type="Proteomes" id="UP001595557"/>
    </source>
</evidence>
<dbReference type="GO" id="GO:0005524">
    <property type="term" value="F:ATP binding"/>
    <property type="evidence" value="ECO:0007669"/>
    <property type="project" value="UniProtKB-KW"/>
</dbReference>
<comment type="caution">
    <text evidence="2">The sequence shown here is derived from an EMBL/GenBank/DDBJ whole genome shotgun (WGS) entry which is preliminary data.</text>
</comment>
<organism evidence="2 3">
    <name type="scientific">Paracoccus fontiphilus</name>
    <dbReference type="NCBI Taxonomy" id="1815556"/>
    <lineage>
        <taxon>Bacteria</taxon>
        <taxon>Pseudomonadati</taxon>
        <taxon>Pseudomonadota</taxon>
        <taxon>Alphaproteobacteria</taxon>
        <taxon>Rhodobacterales</taxon>
        <taxon>Paracoccaceae</taxon>
        <taxon>Paracoccus</taxon>
    </lineage>
</organism>
<keyword evidence="2" id="KW-0547">Nucleotide-binding</keyword>
<dbReference type="Proteomes" id="UP001595557">
    <property type="component" value="Unassembled WGS sequence"/>
</dbReference>
<proteinExistence type="predicted"/>
<accession>A0ABV7IFD3</accession>
<name>A0ABV7IFD3_9RHOB</name>
<gene>
    <name evidence="2" type="ORF">ACFOD7_11590</name>
</gene>
<keyword evidence="2" id="KW-0067">ATP-binding</keyword>
<evidence type="ECO:0000256" key="1">
    <source>
        <dbReference type="SAM" id="MobiDB-lite"/>
    </source>
</evidence>
<feature type="region of interest" description="Disordered" evidence="1">
    <location>
        <begin position="1032"/>
        <end position="1051"/>
    </location>
</feature>